<protein>
    <recommendedName>
        <fullName evidence="3">EF-hand domain-containing protein</fullName>
    </recommendedName>
</protein>
<name>A0A7S4UIP2_GUITH</name>
<evidence type="ECO:0008006" key="3">
    <source>
        <dbReference type="Google" id="ProtNLM"/>
    </source>
</evidence>
<feature type="compositionally biased region" description="Polar residues" evidence="1">
    <location>
        <begin position="201"/>
        <end position="212"/>
    </location>
</feature>
<dbReference type="SUPFAM" id="SSF47473">
    <property type="entry name" value="EF-hand"/>
    <property type="match status" value="1"/>
</dbReference>
<dbReference type="InterPro" id="IPR011992">
    <property type="entry name" value="EF-hand-dom_pair"/>
</dbReference>
<evidence type="ECO:0000313" key="2">
    <source>
        <dbReference type="EMBL" id="CAE2322384.1"/>
    </source>
</evidence>
<proteinExistence type="predicted"/>
<dbReference type="EMBL" id="HBKN01036035">
    <property type="protein sequence ID" value="CAE2322384.1"/>
    <property type="molecule type" value="Transcribed_RNA"/>
</dbReference>
<reference evidence="2" key="1">
    <citation type="submission" date="2021-01" db="EMBL/GenBank/DDBJ databases">
        <authorList>
            <person name="Corre E."/>
            <person name="Pelletier E."/>
            <person name="Niang G."/>
            <person name="Scheremetjew M."/>
            <person name="Finn R."/>
            <person name="Kale V."/>
            <person name="Holt S."/>
            <person name="Cochrane G."/>
            <person name="Meng A."/>
            <person name="Brown T."/>
            <person name="Cohen L."/>
        </authorList>
    </citation>
    <scope>NUCLEOTIDE SEQUENCE</scope>
    <source>
        <strain evidence="2">CCMP 2712</strain>
    </source>
</reference>
<evidence type="ECO:0000256" key="1">
    <source>
        <dbReference type="SAM" id="MobiDB-lite"/>
    </source>
</evidence>
<feature type="region of interest" description="Disordered" evidence="1">
    <location>
        <begin position="189"/>
        <end position="212"/>
    </location>
</feature>
<organism evidence="2">
    <name type="scientific">Guillardia theta</name>
    <name type="common">Cryptophyte</name>
    <name type="synonym">Cryptomonas phi</name>
    <dbReference type="NCBI Taxonomy" id="55529"/>
    <lineage>
        <taxon>Eukaryota</taxon>
        <taxon>Cryptophyceae</taxon>
        <taxon>Pyrenomonadales</taxon>
        <taxon>Geminigeraceae</taxon>
        <taxon>Guillardia</taxon>
    </lineage>
</organism>
<sequence>MKIDTDSLRSHLKLRCFNIDLEVLCEQQTVENLRSFFLSFPRGFRLSQTVSLLRACTDVTDAQAMDVFDLLDCDGRGCLRFTEFYFLCCLLVAYCRRELKKFMYQRWDDISRLLQAKSRDREISTGSKVVKVPVVSVCCFFRILGQERDLFSKMEQLRLSKRDLNRNELETLFFALFHDFDEEIQENFLPDEPTKDGEGTSVPNKTRVCTVS</sequence>
<accession>A0A7S4UIP2</accession>
<gene>
    <name evidence="2" type="ORF">GTHE00462_LOCUS28126</name>
</gene>
<dbReference type="AlphaFoldDB" id="A0A7S4UIP2"/>